<name>A0AC61R808_9FIRM</name>
<accession>A0AC61R808</accession>
<proteinExistence type="predicted"/>
<gene>
    <name evidence="1" type="ORF">E5336_05595</name>
</gene>
<keyword evidence="2" id="KW-1185">Reference proteome</keyword>
<sequence>MRVKICGIRSAVDVDLVNAYRPDWIGLVIDVPSSFRSVTIEQARALSKRVDEGIGVVGVFVDCPLDTIASLLEDGVIAMAQLHGSQSEADVAWLREKTGRPVLCAFEVKSERDIAMAQKSGADFVLLDGGKGQGKPFDWTLLKGMTRPFGLAGGVDVALVEAACQAGASWIDVSSAVETDQKKDGEKMKALIARCRRERQ</sequence>
<evidence type="ECO:0000313" key="1">
    <source>
        <dbReference type="EMBL" id="TGY66136.1"/>
    </source>
</evidence>
<comment type="caution">
    <text evidence="1">The sequence shown here is derived from an EMBL/GenBank/DDBJ whole genome shotgun (WGS) entry which is preliminary data.</text>
</comment>
<organism evidence="1 2">
    <name type="scientific">Dubosiella muris</name>
    <dbReference type="NCBI Taxonomy" id="3038133"/>
    <lineage>
        <taxon>Bacteria</taxon>
        <taxon>Bacillati</taxon>
        <taxon>Bacillota</taxon>
        <taxon>Erysipelotrichia</taxon>
        <taxon>Erysipelotrichales</taxon>
        <taxon>Erysipelotrichaceae</taxon>
        <taxon>Dubosiella</taxon>
    </lineage>
</organism>
<protein>
    <submittedName>
        <fullName evidence="1">Phosphoribosylanthranilate isomerase</fullName>
    </submittedName>
</protein>
<keyword evidence="1" id="KW-0413">Isomerase</keyword>
<dbReference type="EMBL" id="SRYG01000009">
    <property type="protein sequence ID" value="TGY66136.1"/>
    <property type="molecule type" value="Genomic_DNA"/>
</dbReference>
<reference evidence="1" key="1">
    <citation type="submission" date="2019-04" db="EMBL/GenBank/DDBJ databases">
        <title>Microbes associate with the intestines of laboratory mice.</title>
        <authorList>
            <person name="Navarre W."/>
            <person name="Wong E."/>
            <person name="Huang K."/>
            <person name="Tropini C."/>
            <person name="Ng K."/>
            <person name="Yu B."/>
        </authorList>
    </citation>
    <scope>NUCLEOTIDE SEQUENCE</scope>
    <source>
        <strain evidence="1">NM09_H32</strain>
    </source>
</reference>
<dbReference type="Proteomes" id="UP000308836">
    <property type="component" value="Unassembled WGS sequence"/>
</dbReference>
<evidence type="ECO:0000313" key="2">
    <source>
        <dbReference type="Proteomes" id="UP000308836"/>
    </source>
</evidence>